<feature type="binding site" evidence="5 6">
    <location>
        <position position="201"/>
    </location>
    <ligand>
        <name>substrate</name>
    </ligand>
</feature>
<comment type="catalytic activity">
    <reaction evidence="5 8">
        <text>S-adenosyl-L-homocysteine + H2O = L-homocysteine + adenosine</text>
        <dbReference type="Rhea" id="RHEA:21708"/>
        <dbReference type="ChEBI" id="CHEBI:15377"/>
        <dbReference type="ChEBI" id="CHEBI:16335"/>
        <dbReference type="ChEBI" id="CHEBI:57856"/>
        <dbReference type="ChEBI" id="CHEBI:58199"/>
        <dbReference type="EC" id="3.13.2.1"/>
    </reaction>
</comment>
<feature type="binding site" evidence="5 7">
    <location>
        <begin position="202"/>
        <end position="204"/>
    </location>
    <ligand>
        <name>NAD(+)</name>
        <dbReference type="ChEBI" id="CHEBI:57540"/>
    </ligand>
</feature>
<comment type="subcellular location">
    <subcellularLocation>
        <location evidence="5">Cytoplasm</location>
    </subcellularLocation>
</comment>
<sequence length="475" mass="52097">MSQPLRKVESTGDYIVADIGLAAWGRKELDIAETEMPGLMAVRAEYGPAQPLKGARIAGSLHMTIQTGVLIETLAALGADIRWVSCNIYSTQDHAAAAIAARGIPVFARKGESLVDYWDYTRKLFEWGDGGMPNMILDDGGDATLFVHLGVRAEGGDTAFLDKPESEEEEILFALLRKTLAEKPKGWFGELAKSIRGVSEETTTGVHRLYMMEKEGRLLFPAINVNDAVTKSKFDNLYGCRESLVDGIRRGTDVMMAGKVAMVAGFGDVGKGSAASLRNAGCRVLVSEIDPICALQAAMEGYEVVTMEDAAPRADIFVTATGNKDVITIDHMRAMKDRAIVCNIGHFDNEIQVSALKNLKWNNIKPQVDEIEFPDGHRIILLSEGRLVNLGNAMGHPSFVMSASFTNQTLAQIELFTNPGKYENRVYTLPKHLDEKVAMLHLEKIGAKLTKLRPDQASYIGVSETGPFKPDHYRY</sequence>
<dbReference type="AlphaFoldDB" id="A0A849I578"/>
<dbReference type="EMBL" id="JABEPP010000001">
    <property type="protein sequence ID" value="NNM71207.1"/>
    <property type="molecule type" value="Genomic_DNA"/>
</dbReference>
<dbReference type="Pfam" id="PF05221">
    <property type="entry name" value="AdoHcyase"/>
    <property type="match status" value="1"/>
</dbReference>
<dbReference type="EC" id="3.13.2.1" evidence="5"/>
<evidence type="ECO:0000256" key="3">
    <source>
        <dbReference type="ARBA" id="ARBA00022801"/>
    </source>
</evidence>
<keyword evidence="4 5" id="KW-0520">NAD</keyword>
<dbReference type="HAMAP" id="MF_00563">
    <property type="entry name" value="AdoHcyase"/>
    <property type="match status" value="1"/>
</dbReference>
<dbReference type="FunFam" id="3.40.50.720:FF:000004">
    <property type="entry name" value="Adenosylhomocysteinase"/>
    <property type="match status" value="1"/>
</dbReference>
<dbReference type="GO" id="GO:0071269">
    <property type="term" value="P:L-homocysteine biosynthetic process"/>
    <property type="evidence" value="ECO:0007669"/>
    <property type="project" value="UniProtKB-UniRule"/>
</dbReference>
<dbReference type="InterPro" id="IPR015878">
    <property type="entry name" value="Ado_hCys_hydrolase_NAD-bd"/>
</dbReference>
<evidence type="ECO:0000256" key="5">
    <source>
        <dbReference type="HAMAP-Rule" id="MF_00563"/>
    </source>
</evidence>
<feature type="binding site" evidence="5">
    <location>
        <position position="236"/>
    </location>
    <ligand>
        <name>NAD(+)</name>
        <dbReference type="ChEBI" id="CHEBI:57540"/>
    </ligand>
</feature>
<protein>
    <recommendedName>
        <fullName evidence="5">Adenosylhomocysteinase</fullName>
        <ecNumber evidence="5">3.13.2.1</ecNumber>
    </recommendedName>
    <alternativeName>
        <fullName evidence="5">S-adenosyl-L-homocysteine hydrolase</fullName>
        <shortName evidence="5">AdoHcyase</shortName>
    </alternativeName>
</protein>
<dbReference type="GO" id="GO:0004013">
    <property type="term" value="F:adenosylhomocysteinase activity"/>
    <property type="evidence" value="ECO:0007669"/>
    <property type="project" value="UniProtKB-UniRule"/>
</dbReference>
<feature type="binding site" evidence="5">
    <location>
        <position position="323"/>
    </location>
    <ligand>
        <name>NAD(+)</name>
        <dbReference type="ChEBI" id="CHEBI:57540"/>
    </ligand>
</feature>
<evidence type="ECO:0000313" key="11">
    <source>
        <dbReference type="EMBL" id="NNM71207.1"/>
    </source>
</evidence>
<evidence type="ECO:0000256" key="4">
    <source>
        <dbReference type="ARBA" id="ARBA00023027"/>
    </source>
</evidence>
<feature type="binding site" evidence="5 7">
    <location>
        <position position="288"/>
    </location>
    <ligand>
        <name>NAD(+)</name>
        <dbReference type="ChEBI" id="CHEBI:57540"/>
    </ligand>
</feature>
<dbReference type="InterPro" id="IPR042172">
    <property type="entry name" value="Adenosylhomocyst_ase-like_sf"/>
</dbReference>
<feature type="domain" description="S-adenosyl-L-homocysteine hydrolase NAD binding" evidence="10">
    <location>
        <begin position="236"/>
        <end position="395"/>
    </location>
</feature>
<accession>A0A849I578</accession>
<dbReference type="CDD" id="cd00401">
    <property type="entry name" value="SAHH"/>
    <property type="match status" value="1"/>
</dbReference>
<dbReference type="InterPro" id="IPR000043">
    <property type="entry name" value="Adenosylhomocysteinase-like"/>
</dbReference>
<feature type="binding site" evidence="5 6">
    <location>
        <position position="235"/>
    </location>
    <ligand>
        <name>substrate</name>
    </ligand>
</feature>
<evidence type="ECO:0000256" key="8">
    <source>
        <dbReference type="RuleBase" id="RU000548"/>
    </source>
</evidence>
<dbReference type="PANTHER" id="PTHR23420:SF0">
    <property type="entry name" value="ADENOSYLHOMOCYSTEINASE"/>
    <property type="match status" value="1"/>
</dbReference>
<evidence type="ECO:0000256" key="6">
    <source>
        <dbReference type="PIRSR" id="PIRSR001109-1"/>
    </source>
</evidence>
<evidence type="ECO:0000256" key="7">
    <source>
        <dbReference type="PIRSR" id="PIRSR001109-2"/>
    </source>
</evidence>
<evidence type="ECO:0000256" key="2">
    <source>
        <dbReference type="ARBA" id="ARBA00022563"/>
    </source>
</evidence>
<dbReference type="GO" id="GO:0006730">
    <property type="term" value="P:one-carbon metabolic process"/>
    <property type="evidence" value="ECO:0007669"/>
    <property type="project" value="UniProtKB-UniRule"/>
</dbReference>
<dbReference type="Pfam" id="PF00670">
    <property type="entry name" value="AdoHcyase_NAD"/>
    <property type="match status" value="1"/>
</dbReference>
<evidence type="ECO:0000313" key="12">
    <source>
        <dbReference type="Proteomes" id="UP000564885"/>
    </source>
</evidence>
<feature type="binding site" evidence="5">
    <location>
        <begin position="265"/>
        <end position="270"/>
    </location>
    <ligand>
        <name>NAD(+)</name>
        <dbReference type="ChEBI" id="CHEBI:57540"/>
    </ligand>
</feature>
<evidence type="ECO:0000256" key="9">
    <source>
        <dbReference type="RuleBase" id="RU004166"/>
    </source>
</evidence>
<feature type="binding site" evidence="5 6">
    <location>
        <position position="139"/>
    </location>
    <ligand>
        <name>substrate</name>
    </ligand>
</feature>
<dbReference type="GO" id="GO:0005829">
    <property type="term" value="C:cytosol"/>
    <property type="evidence" value="ECO:0007669"/>
    <property type="project" value="TreeGrafter"/>
</dbReference>
<dbReference type="SMART" id="SM00997">
    <property type="entry name" value="AdoHcyase_NAD"/>
    <property type="match status" value="1"/>
</dbReference>
<dbReference type="PROSITE" id="PS00739">
    <property type="entry name" value="ADOHCYASE_2"/>
    <property type="match status" value="1"/>
</dbReference>
<comment type="cofactor">
    <cofactor evidence="5 7 8">
        <name>NAD(+)</name>
        <dbReference type="ChEBI" id="CHEBI:57540"/>
    </cofactor>
    <text evidence="5 7 8">Binds 1 NAD(+) per subunit.</text>
</comment>
<feature type="binding site" evidence="5 6">
    <location>
        <position position="64"/>
    </location>
    <ligand>
        <name>substrate</name>
    </ligand>
</feature>
<feature type="binding site" evidence="5 6">
    <location>
        <position position="231"/>
    </location>
    <ligand>
        <name>substrate</name>
    </ligand>
</feature>
<dbReference type="SUPFAM" id="SSF52283">
    <property type="entry name" value="Formate/glycerate dehydrogenase catalytic domain-like"/>
    <property type="match status" value="1"/>
</dbReference>
<dbReference type="PROSITE" id="PS00738">
    <property type="entry name" value="ADOHCYASE_1"/>
    <property type="match status" value="1"/>
</dbReference>
<dbReference type="InterPro" id="IPR036291">
    <property type="entry name" value="NAD(P)-bd_dom_sf"/>
</dbReference>
<organism evidence="11 12">
    <name type="scientific">Enterovirga aerilata</name>
    <dbReference type="NCBI Taxonomy" id="2730920"/>
    <lineage>
        <taxon>Bacteria</taxon>
        <taxon>Pseudomonadati</taxon>
        <taxon>Pseudomonadota</taxon>
        <taxon>Alphaproteobacteria</taxon>
        <taxon>Hyphomicrobiales</taxon>
        <taxon>Methylobacteriaceae</taxon>
        <taxon>Enterovirga</taxon>
    </lineage>
</organism>
<dbReference type="UniPathway" id="UPA00314">
    <property type="reaction ID" value="UER00076"/>
</dbReference>
<dbReference type="Proteomes" id="UP000564885">
    <property type="component" value="Unassembled WGS sequence"/>
</dbReference>
<gene>
    <name evidence="5" type="primary">ahcY</name>
    <name evidence="11" type="ORF">HJG44_02210</name>
</gene>
<keyword evidence="5" id="KW-0963">Cytoplasm</keyword>
<keyword evidence="12" id="KW-1185">Reference proteome</keyword>
<dbReference type="RefSeq" id="WP_171216696.1">
    <property type="nucleotide sequence ID" value="NZ_JABEPP010000001.1"/>
</dbReference>
<dbReference type="SMART" id="SM00996">
    <property type="entry name" value="AdoHcyase"/>
    <property type="match status" value="1"/>
</dbReference>
<comment type="function">
    <text evidence="5">May play a key role in the regulation of the intracellular concentration of adenosylhomocysteine.</text>
</comment>
<keyword evidence="3 5" id="KW-0378">Hydrolase</keyword>
<proteinExistence type="inferred from homology"/>
<keyword evidence="2 5" id="KW-0554">One-carbon metabolism</keyword>
<feature type="binding site" evidence="7">
    <location>
        <begin position="267"/>
        <end position="272"/>
    </location>
    <ligand>
        <name>NAD(+)</name>
        <dbReference type="ChEBI" id="CHEBI:57540"/>
    </ligand>
</feature>
<dbReference type="NCBIfam" id="TIGR00936">
    <property type="entry name" value="ahcY"/>
    <property type="match status" value="1"/>
</dbReference>
<feature type="binding site" evidence="5 7">
    <location>
        <begin position="344"/>
        <end position="346"/>
    </location>
    <ligand>
        <name>NAD(+)</name>
        <dbReference type="ChEBI" id="CHEBI:57540"/>
    </ligand>
</feature>
<comment type="similarity">
    <text evidence="1 5 9">Belongs to the adenosylhomocysteinase family.</text>
</comment>
<reference evidence="11 12" key="1">
    <citation type="submission" date="2020-04" db="EMBL/GenBank/DDBJ databases">
        <title>Enterovirga sp. isolate from soil.</title>
        <authorList>
            <person name="Chea S."/>
            <person name="Kim D.-U."/>
        </authorList>
    </citation>
    <scope>NUCLEOTIDE SEQUENCE [LARGE SCALE GENOMIC DNA]</scope>
    <source>
        <strain evidence="11 12">DB1703</strain>
    </source>
</reference>
<name>A0A849I578_9HYPH</name>
<evidence type="ECO:0000256" key="1">
    <source>
        <dbReference type="ARBA" id="ARBA00007122"/>
    </source>
</evidence>
<dbReference type="SUPFAM" id="SSF51735">
    <property type="entry name" value="NAD(P)-binding Rossmann-fold domains"/>
    <property type="match status" value="1"/>
</dbReference>
<dbReference type="Gene3D" id="3.40.50.720">
    <property type="entry name" value="NAD(P)-binding Rossmann-like Domain"/>
    <property type="match status" value="1"/>
</dbReference>
<comment type="caution">
    <text evidence="11">The sequence shown here is derived from an EMBL/GenBank/DDBJ whole genome shotgun (WGS) entry which is preliminary data.</text>
</comment>
<feature type="binding site" evidence="5 7">
    <location>
        <position position="389"/>
    </location>
    <ligand>
        <name>NAD(+)</name>
        <dbReference type="ChEBI" id="CHEBI:57540"/>
    </ligand>
</feature>
<evidence type="ECO:0000259" key="10">
    <source>
        <dbReference type="SMART" id="SM00997"/>
    </source>
</evidence>
<dbReference type="NCBIfam" id="NF004005">
    <property type="entry name" value="PRK05476.2-3"/>
    <property type="match status" value="1"/>
</dbReference>
<dbReference type="PANTHER" id="PTHR23420">
    <property type="entry name" value="ADENOSYLHOMOCYSTEINASE"/>
    <property type="match status" value="1"/>
</dbReference>
<feature type="binding site" evidence="7">
    <location>
        <position position="396"/>
    </location>
    <ligand>
        <name>NAD(+)</name>
        <dbReference type="ChEBI" id="CHEBI:57540"/>
    </ligand>
</feature>
<dbReference type="Gene3D" id="3.40.50.1480">
    <property type="entry name" value="Adenosylhomocysteinase-like"/>
    <property type="match status" value="1"/>
</dbReference>
<dbReference type="InterPro" id="IPR020082">
    <property type="entry name" value="S-Ado-L-homoCys_hydrolase_CS"/>
</dbReference>
<dbReference type="GO" id="GO:0033353">
    <property type="term" value="P:S-adenosylmethionine cycle"/>
    <property type="evidence" value="ECO:0007669"/>
    <property type="project" value="TreeGrafter"/>
</dbReference>
<comment type="pathway">
    <text evidence="5 8">Amino-acid biosynthesis; L-homocysteine biosynthesis; L-homocysteine from S-adenosyl-L-homocysteine: step 1/1.</text>
</comment>
<dbReference type="PIRSF" id="PIRSF001109">
    <property type="entry name" value="Ad_hcy_hydrolase"/>
    <property type="match status" value="1"/>
</dbReference>